<reference evidence="2 3" key="1">
    <citation type="submission" date="2014-10" db="EMBL/GenBank/DDBJ databases">
        <title>Genome sequence of Micropolyspora internatus JCM3315.</title>
        <authorList>
            <person name="Shin S.-K."/>
            <person name="Yi H."/>
        </authorList>
    </citation>
    <scope>NUCLEOTIDE SEQUENCE [LARGE SCALE GENOMIC DNA]</scope>
    <source>
        <strain evidence="2 3">JCM 3315</strain>
    </source>
</reference>
<sequence length="142" mass="15951">MSAKVAEDAARNFDLAILEKGDLDLAMTYAHEDLTVREAPGLPYRRVYTGRRGLEQLMEDVGRWWEFLEPLDLTYIGVHSGLALARIAGPARLKVTGKEVDFLVTEWMTVRDGKVADVEVFYWDQAPLLEAVEQAARAAREG</sequence>
<dbReference type="OrthoDB" id="3574881at2"/>
<accession>A0A837D957</accession>
<dbReference type="SUPFAM" id="SSF54427">
    <property type="entry name" value="NTF2-like"/>
    <property type="match status" value="1"/>
</dbReference>
<gene>
    <name evidence="2" type="ORF">MINT15_33030</name>
</gene>
<proteinExistence type="predicted"/>
<comment type="caution">
    <text evidence="2">The sequence shown here is derived from an EMBL/GenBank/DDBJ whole genome shotgun (WGS) entry which is preliminary data.</text>
</comment>
<dbReference type="Gene3D" id="3.10.450.50">
    <property type="match status" value="1"/>
</dbReference>
<dbReference type="Proteomes" id="UP000030848">
    <property type="component" value="Unassembled WGS sequence"/>
</dbReference>
<dbReference type="InterPro" id="IPR032710">
    <property type="entry name" value="NTF2-like_dom_sf"/>
</dbReference>
<dbReference type="RefSeq" id="WP_037312118.1">
    <property type="nucleotide sequence ID" value="NZ_FOWS01000001.1"/>
</dbReference>
<dbReference type="AlphaFoldDB" id="A0A837D957"/>
<organism evidence="2 3">
    <name type="scientific">Saccharomonospora viridis</name>
    <dbReference type="NCBI Taxonomy" id="1852"/>
    <lineage>
        <taxon>Bacteria</taxon>
        <taxon>Bacillati</taxon>
        <taxon>Actinomycetota</taxon>
        <taxon>Actinomycetes</taxon>
        <taxon>Pseudonocardiales</taxon>
        <taxon>Pseudonocardiaceae</taxon>
        <taxon>Saccharomonospora</taxon>
    </lineage>
</organism>
<evidence type="ECO:0000313" key="2">
    <source>
        <dbReference type="EMBL" id="KHF43101.1"/>
    </source>
</evidence>
<dbReference type="EMBL" id="JRZE01000006">
    <property type="protein sequence ID" value="KHF43101.1"/>
    <property type="molecule type" value="Genomic_DNA"/>
</dbReference>
<dbReference type="Pfam" id="PF12680">
    <property type="entry name" value="SnoaL_2"/>
    <property type="match status" value="1"/>
</dbReference>
<protein>
    <recommendedName>
        <fullName evidence="1">SnoaL-like domain-containing protein</fullName>
    </recommendedName>
</protein>
<name>A0A837D957_9PSEU</name>
<dbReference type="InterPro" id="IPR037401">
    <property type="entry name" value="SnoaL-like"/>
</dbReference>
<feature type="domain" description="SnoaL-like" evidence="1">
    <location>
        <begin position="16"/>
        <end position="117"/>
    </location>
</feature>
<evidence type="ECO:0000259" key="1">
    <source>
        <dbReference type="Pfam" id="PF12680"/>
    </source>
</evidence>
<evidence type="ECO:0000313" key="3">
    <source>
        <dbReference type="Proteomes" id="UP000030848"/>
    </source>
</evidence>